<name>E2B2W8_HARSA</name>
<organism evidence="4">
    <name type="scientific">Harpegnathos saltator</name>
    <name type="common">Jerdon's jumping ant</name>
    <dbReference type="NCBI Taxonomy" id="610380"/>
    <lineage>
        <taxon>Eukaryota</taxon>
        <taxon>Metazoa</taxon>
        <taxon>Ecdysozoa</taxon>
        <taxon>Arthropoda</taxon>
        <taxon>Hexapoda</taxon>
        <taxon>Insecta</taxon>
        <taxon>Pterygota</taxon>
        <taxon>Neoptera</taxon>
        <taxon>Endopterygota</taxon>
        <taxon>Hymenoptera</taxon>
        <taxon>Apocrita</taxon>
        <taxon>Aculeata</taxon>
        <taxon>Formicoidea</taxon>
        <taxon>Formicidae</taxon>
        <taxon>Ponerinae</taxon>
        <taxon>Ponerini</taxon>
        <taxon>Harpegnathos</taxon>
    </lineage>
</organism>
<feature type="chain" id="PRO_5003157316" description="Osiris 10" evidence="2">
    <location>
        <begin position="20"/>
        <end position="304"/>
    </location>
</feature>
<dbReference type="GO" id="GO:0016020">
    <property type="term" value="C:membrane"/>
    <property type="evidence" value="ECO:0007669"/>
    <property type="project" value="TreeGrafter"/>
</dbReference>
<keyword evidence="1" id="KW-0472">Membrane</keyword>
<keyword evidence="2" id="KW-0732">Signal</keyword>
<keyword evidence="1" id="KW-1133">Transmembrane helix</keyword>
<evidence type="ECO:0000256" key="2">
    <source>
        <dbReference type="SAM" id="SignalP"/>
    </source>
</evidence>
<gene>
    <name evidence="3" type="ORF">EAI_15236</name>
</gene>
<dbReference type="OrthoDB" id="8197686at2759"/>
<dbReference type="InterPro" id="IPR012464">
    <property type="entry name" value="DUF1676"/>
</dbReference>
<dbReference type="Proteomes" id="UP000008237">
    <property type="component" value="Unassembled WGS sequence"/>
</dbReference>
<dbReference type="STRING" id="610380.E2B2W8"/>
<dbReference type="PANTHER" id="PTHR21879">
    <property type="entry name" value="FI03362P-RELATED-RELATED"/>
    <property type="match status" value="1"/>
</dbReference>
<dbReference type="Pfam" id="PF07898">
    <property type="entry name" value="DUF1676"/>
    <property type="match status" value="1"/>
</dbReference>
<proteinExistence type="predicted"/>
<keyword evidence="4" id="KW-1185">Reference proteome</keyword>
<evidence type="ECO:0000256" key="1">
    <source>
        <dbReference type="SAM" id="Phobius"/>
    </source>
</evidence>
<reference evidence="3 4" key="1">
    <citation type="journal article" date="2010" name="Science">
        <title>Genomic comparison of the ants Camponotus floridanus and Harpegnathos saltator.</title>
        <authorList>
            <person name="Bonasio R."/>
            <person name="Zhang G."/>
            <person name="Ye C."/>
            <person name="Mutti N.S."/>
            <person name="Fang X."/>
            <person name="Qin N."/>
            <person name="Donahue G."/>
            <person name="Yang P."/>
            <person name="Li Q."/>
            <person name="Li C."/>
            <person name="Zhang P."/>
            <person name="Huang Z."/>
            <person name="Berger S.L."/>
            <person name="Reinberg D."/>
            <person name="Wang J."/>
            <person name="Liebig J."/>
        </authorList>
    </citation>
    <scope>NUCLEOTIDE SEQUENCE [LARGE SCALE GENOMIC DNA]</scope>
    <source>
        <strain evidence="3 4">R22 G/1</strain>
    </source>
</reference>
<feature type="transmembrane region" description="Helical" evidence="1">
    <location>
        <begin position="170"/>
        <end position="195"/>
    </location>
</feature>
<keyword evidence="1" id="KW-0812">Transmembrane</keyword>
<feature type="transmembrane region" description="Helical" evidence="1">
    <location>
        <begin position="202"/>
        <end position="223"/>
    </location>
</feature>
<sequence length="304" mass="34361">MKSELLKLCLLVLVSTGITVIMEPRAEHVPLDNPGHSHGFNEVFGMCLSKKEYGTFECVNRAILSALQSLNDKDSLEFGKVRLDRAEGYGRDLLDLDYDPKDFGNVVKAAARLMERRNFKWNLDNLYPGLQMRVGPMLNGEGMLEFVLIERTASYSDRQAGPGKQLARHVLLPFLLGFKFNLASLIPLMFGFLMIVTKKALLLTKVALFVSGLLGWNTLFAGASAPHPPSGFNGFHTYAHEIPIDTHYYHDHYFPHRPYRTLQPSEFSPYDQHVIREVVNVYDGSGDLEQGKQNPKNFAWTKNI</sequence>
<dbReference type="OMA" id="EHSYSFN"/>
<evidence type="ECO:0000313" key="4">
    <source>
        <dbReference type="Proteomes" id="UP000008237"/>
    </source>
</evidence>
<feature type="signal peptide" evidence="2">
    <location>
        <begin position="1"/>
        <end position="19"/>
    </location>
</feature>
<dbReference type="AlphaFoldDB" id="E2B2W8"/>
<dbReference type="EMBL" id="GL445250">
    <property type="protein sequence ID" value="EFN89937.1"/>
    <property type="molecule type" value="Genomic_DNA"/>
</dbReference>
<protein>
    <recommendedName>
        <fullName evidence="5">Osiris 10</fullName>
    </recommendedName>
</protein>
<evidence type="ECO:0008006" key="5">
    <source>
        <dbReference type="Google" id="ProtNLM"/>
    </source>
</evidence>
<accession>E2B2W8</accession>
<evidence type="ECO:0000313" key="3">
    <source>
        <dbReference type="EMBL" id="EFN89937.1"/>
    </source>
</evidence>
<dbReference type="PANTHER" id="PTHR21879:SF27">
    <property type="entry name" value="OSIRIS 10A"/>
    <property type="match status" value="1"/>
</dbReference>
<dbReference type="InParanoid" id="E2B2W8"/>